<protein>
    <submittedName>
        <fullName evidence="2">Uncharacterized protein</fullName>
    </submittedName>
</protein>
<organism evidence="2 3">
    <name type="scientific">Aaosphaeria arxii CBS 175.79</name>
    <dbReference type="NCBI Taxonomy" id="1450172"/>
    <lineage>
        <taxon>Eukaryota</taxon>
        <taxon>Fungi</taxon>
        <taxon>Dikarya</taxon>
        <taxon>Ascomycota</taxon>
        <taxon>Pezizomycotina</taxon>
        <taxon>Dothideomycetes</taxon>
        <taxon>Pleosporomycetidae</taxon>
        <taxon>Pleosporales</taxon>
        <taxon>Pleosporales incertae sedis</taxon>
        <taxon>Aaosphaeria</taxon>
    </lineage>
</organism>
<evidence type="ECO:0000256" key="1">
    <source>
        <dbReference type="SAM" id="MobiDB-lite"/>
    </source>
</evidence>
<evidence type="ECO:0000313" key="2">
    <source>
        <dbReference type="EMBL" id="KAF2012605.1"/>
    </source>
</evidence>
<sequence length="177" mass="19017">MTNQNTTTPPNLGFSNSQHLLQQFRTAVAHNTPSIPTTTITPSSPGKPPPPSLKLNTTTSTTKSSTLTPPQGFKYPTRPPSATASRSSPISFPPSSSSPIPAHTSPSKAEDPRLQAVRSYLETHADIEAWTPDGKGGITVKVRGRDGFRTDEGLSRVWREGDEARGVALRWVGGCWD</sequence>
<feature type="compositionally biased region" description="Low complexity" evidence="1">
    <location>
        <begin position="32"/>
        <end position="44"/>
    </location>
</feature>
<dbReference type="RefSeq" id="XP_033380944.1">
    <property type="nucleotide sequence ID" value="XM_033534061.1"/>
</dbReference>
<dbReference type="EMBL" id="ML978072">
    <property type="protein sequence ID" value="KAF2012605.1"/>
    <property type="molecule type" value="Genomic_DNA"/>
</dbReference>
<feature type="compositionally biased region" description="Polar residues" evidence="1">
    <location>
        <begin position="1"/>
        <end position="31"/>
    </location>
</feature>
<dbReference type="GeneID" id="54291458"/>
<proteinExistence type="predicted"/>
<evidence type="ECO:0000313" key="3">
    <source>
        <dbReference type="Proteomes" id="UP000799778"/>
    </source>
</evidence>
<reference evidence="2" key="1">
    <citation type="journal article" date="2020" name="Stud. Mycol.">
        <title>101 Dothideomycetes genomes: a test case for predicting lifestyles and emergence of pathogens.</title>
        <authorList>
            <person name="Haridas S."/>
            <person name="Albert R."/>
            <person name="Binder M."/>
            <person name="Bloem J."/>
            <person name="Labutti K."/>
            <person name="Salamov A."/>
            <person name="Andreopoulos B."/>
            <person name="Baker S."/>
            <person name="Barry K."/>
            <person name="Bills G."/>
            <person name="Bluhm B."/>
            <person name="Cannon C."/>
            <person name="Castanera R."/>
            <person name="Culley D."/>
            <person name="Daum C."/>
            <person name="Ezra D."/>
            <person name="Gonzalez J."/>
            <person name="Henrissat B."/>
            <person name="Kuo A."/>
            <person name="Liang C."/>
            <person name="Lipzen A."/>
            <person name="Lutzoni F."/>
            <person name="Magnuson J."/>
            <person name="Mondo S."/>
            <person name="Nolan M."/>
            <person name="Ohm R."/>
            <person name="Pangilinan J."/>
            <person name="Park H.-J."/>
            <person name="Ramirez L."/>
            <person name="Alfaro M."/>
            <person name="Sun H."/>
            <person name="Tritt A."/>
            <person name="Yoshinaga Y."/>
            <person name="Zwiers L.-H."/>
            <person name="Turgeon B."/>
            <person name="Goodwin S."/>
            <person name="Spatafora J."/>
            <person name="Crous P."/>
            <person name="Grigoriev I."/>
        </authorList>
    </citation>
    <scope>NUCLEOTIDE SEQUENCE</scope>
    <source>
        <strain evidence="2">CBS 175.79</strain>
    </source>
</reference>
<feature type="compositionally biased region" description="Low complexity" evidence="1">
    <location>
        <begin position="53"/>
        <end position="70"/>
    </location>
</feature>
<gene>
    <name evidence="2" type="ORF">BU24DRAFT_494579</name>
</gene>
<feature type="region of interest" description="Disordered" evidence="1">
    <location>
        <begin position="1"/>
        <end position="112"/>
    </location>
</feature>
<name>A0A6A5XH77_9PLEO</name>
<keyword evidence="3" id="KW-1185">Reference proteome</keyword>
<dbReference type="Proteomes" id="UP000799778">
    <property type="component" value="Unassembled WGS sequence"/>
</dbReference>
<accession>A0A6A5XH77</accession>
<dbReference type="AlphaFoldDB" id="A0A6A5XH77"/>
<feature type="compositionally biased region" description="Low complexity" evidence="1">
    <location>
        <begin position="80"/>
        <end position="107"/>
    </location>
</feature>